<dbReference type="NCBIfam" id="NF047719">
    <property type="entry name" value="SCO6745_fam_HTH"/>
    <property type="match status" value="1"/>
</dbReference>
<evidence type="ECO:0000313" key="2">
    <source>
        <dbReference type="Proteomes" id="UP000295453"/>
    </source>
</evidence>
<comment type="caution">
    <text evidence="1">The sequence shown here is derived from an EMBL/GenBank/DDBJ whole genome shotgun (WGS) entry which is preliminary data.</text>
</comment>
<gene>
    <name evidence="1" type="ORF">EPD65_10550</name>
</gene>
<dbReference type="RefSeq" id="WP_131583895.1">
    <property type="nucleotide sequence ID" value="NZ_SJZJ01000016.1"/>
</dbReference>
<organism evidence="1 2">
    <name type="scientific">Nocardioides jejuensis</name>
    <dbReference type="NCBI Taxonomy" id="2502782"/>
    <lineage>
        <taxon>Bacteria</taxon>
        <taxon>Bacillati</taxon>
        <taxon>Actinomycetota</taxon>
        <taxon>Actinomycetes</taxon>
        <taxon>Propionibacteriales</taxon>
        <taxon>Nocardioidaceae</taxon>
        <taxon>Nocardioides</taxon>
    </lineage>
</organism>
<proteinExistence type="predicted"/>
<accession>A0A4R1BZU6</accession>
<protein>
    <submittedName>
        <fullName evidence="1">Uncharacterized protein</fullName>
    </submittedName>
</protein>
<dbReference type="InterPro" id="IPR054058">
    <property type="entry name" value="HTH_67"/>
</dbReference>
<dbReference type="OrthoDB" id="157052at2"/>
<keyword evidence="2" id="KW-1185">Reference proteome</keyword>
<dbReference type="EMBL" id="SJZJ01000016">
    <property type="protein sequence ID" value="TCJ23700.1"/>
    <property type="molecule type" value="Genomic_DNA"/>
</dbReference>
<dbReference type="Pfam" id="PF21863">
    <property type="entry name" value="HTH_67"/>
    <property type="match status" value="1"/>
</dbReference>
<dbReference type="Proteomes" id="UP000295453">
    <property type="component" value="Unassembled WGS sequence"/>
</dbReference>
<evidence type="ECO:0000313" key="1">
    <source>
        <dbReference type="EMBL" id="TCJ23700.1"/>
    </source>
</evidence>
<name>A0A4R1BZU6_9ACTN</name>
<sequence length="290" mass="30598">MTDRPAAARRLWQVLEPIHAVTYFSPEPLTALSAAGYRGLWMGYFAGRAAPLGPAGPEVVERLFYNFTAGHVARALPDAWRFAPPEAALAARLGGSVATLRRVLGDAADSPAVERAAELGLRAARTAPAEGRALFAANLALPEPAEPLARLWHAATLLREHRGDGHVNALVEAGIGGRTSHVLHALATEMPAALYETSRQLGEPEWSSILDDLAARGLTDGDQLTATGRALKASIERRTDELAASAYSGLSDDEVQELADLLLPVTRAVIASGDIPTKSPIGIDLDDVGA</sequence>
<reference evidence="1 2" key="1">
    <citation type="submission" date="2019-03" db="EMBL/GenBank/DDBJ databases">
        <authorList>
            <person name="Kim M.K.M."/>
        </authorList>
    </citation>
    <scope>NUCLEOTIDE SEQUENCE [LARGE SCALE GENOMIC DNA]</scope>
    <source>
        <strain evidence="1 2">18JY15-6</strain>
    </source>
</reference>
<dbReference type="AlphaFoldDB" id="A0A4R1BZU6"/>